<keyword evidence="4 7" id="KW-0863">Zinc-finger</keyword>
<dbReference type="PROSITE" id="PS00028">
    <property type="entry name" value="ZINC_FINGER_C2H2_1"/>
    <property type="match status" value="2"/>
</dbReference>
<dbReference type="PANTHER" id="PTHR40626:SF11">
    <property type="entry name" value="ZINC FINGER PROTEIN YPR022C"/>
    <property type="match status" value="1"/>
</dbReference>
<dbReference type="Proteomes" id="UP001305779">
    <property type="component" value="Unassembled WGS sequence"/>
</dbReference>
<dbReference type="Gene3D" id="3.30.160.60">
    <property type="entry name" value="Classic Zinc Finger"/>
    <property type="match status" value="1"/>
</dbReference>
<dbReference type="PROSITE" id="PS50157">
    <property type="entry name" value="ZINC_FINGER_C2H2_2"/>
    <property type="match status" value="2"/>
</dbReference>
<comment type="caution">
    <text evidence="10">The sequence shown here is derived from an EMBL/GenBank/DDBJ whole genome shotgun (WGS) entry which is preliminary data.</text>
</comment>
<feature type="region of interest" description="Disordered" evidence="8">
    <location>
        <begin position="221"/>
        <end position="255"/>
    </location>
</feature>
<evidence type="ECO:0000256" key="7">
    <source>
        <dbReference type="PROSITE-ProRule" id="PRU00042"/>
    </source>
</evidence>
<feature type="compositionally biased region" description="Basic and acidic residues" evidence="8">
    <location>
        <begin position="1"/>
        <end position="11"/>
    </location>
</feature>
<evidence type="ECO:0000256" key="5">
    <source>
        <dbReference type="ARBA" id="ARBA00022833"/>
    </source>
</evidence>
<name>A0ABR0ELB2_ZASCE</name>
<dbReference type="SMART" id="SM00355">
    <property type="entry name" value="ZnF_C2H2"/>
    <property type="match status" value="2"/>
</dbReference>
<feature type="region of interest" description="Disordered" evidence="8">
    <location>
        <begin position="1"/>
        <end position="32"/>
    </location>
</feature>
<evidence type="ECO:0000256" key="6">
    <source>
        <dbReference type="ARBA" id="ARBA00023242"/>
    </source>
</evidence>
<feature type="region of interest" description="Disordered" evidence="8">
    <location>
        <begin position="431"/>
        <end position="461"/>
    </location>
</feature>
<dbReference type="InterPro" id="IPR051059">
    <property type="entry name" value="VerF-like"/>
</dbReference>
<sequence length="850" mass="94595">MESESTAERPAKRQRASRAGQAKRFECHHPGCGKRYSRAEHLHRHELNHKPKEVFRCDEPECGHTFVRPDLFARHKARHEALLSTRPSDHGLPDDGSNITHDQISPAELTKPSSTGGLLNSTNAASTHEETQSSKPAATSLLADNAALSMTLGGNEASDVPSTQFIPHTDSLVAEESGQANDNFAAWLFESPGSHYDDFNITNLSFLDFGLEYSPQDTWNFDDPALNTDQADASGRQTGQSLSGATPGSDTSFDRGAISERRHMEVVSMISLFAWKQRGKKGPLAYPTDHVLFSADGQNFPNLTGAVLDNLMANYWLGCRQVPIVHQATFSNNSCNVLLLLAMIALGCSGLVRSKPKGALIEYKELGDLIITHLRWEIFTDNDAQPPVQLWAAQALLLVEFYEKQCSTRKFHERAHIHHASTLTLLRRGSPLVGRSGSESPSSEMPTRYGSPVNHADGSQHHATSHADSWWIHWVRNESFNRVVFSAFQMDTLHAVMFGHAADMAANEIRLCMPCDESLWKATSAVELQRLEANMKMYGIRPVNFLEGLKRSLHAHEVHTHAPARILLMAGLLSVGWHISRREKHLQFLETVPSLREQGRWRSLLLHAFGHWRRTFEQASGAKTGDGDGAQSPDMNAAAPAVLFHLAHMTMHADIIDIQIYAGSKRLLGRKVSRKDYLNVVQRVKSWAATPVARHAVLHAMKLLHESLLRPNLRTARPIELSTKSIKYNARTDPLFYRPWGLYLSSMIVWAYQHARRLYISHSASALAQQQWANDGLDDQARCCQYLAHCAAVEDATQLSQMLTVQGCASILAVLSQNFSNADPELLIEASKRLQECRSMILMNDVGTGV</sequence>
<reference evidence="10 11" key="1">
    <citation type="journal article" date="2023" name="G3 (Bethesda)">
        <title>A chromosome-level genome assembly of Zasmidium syzygii isolated from banana leaves.</title>
        <authorList>
            <person name="van Westerhoven A.C."/>
            <person name="Mehrabi R."/>
            <person name="Talebi R."/>
            <person name="Steentjes M.B.F."/>
            <person name="Corcolon B."/>
            <person name="Chong P.A."/>
            <person name="Kema G.H.J."/>
            <person name="Seidl M.F."/>
        </authorList>
    </citation>
    <scope>NUCLEOTIDE SEQUENCE [LARGE SCALE GENOMIC DNA]</scope>
    <source>
        <strain evidence="10 11">P124</strain>
    </source>
</reference>
<evidence type="ECO:0000256" key="2">
    <source>
        <dbReference type="ARBA" id="ARBA00022723"/>
    </source>
</evidence>
<feature type="domain" description="C2H2-type" evidence="9">
    <location>
        <begin position="55"/>
        <end position="79"/>
    </location>
</feature>
<feature type="domain" description="C2H2-type" evidence="9">
    <location>
        <begin position="25"/>
        <end position="54"/>
    </location>
</feature>
<evidence type="ECO:0000313" key="10">
    <source>
        <dbReference type="EMBL" id="KAK4502297.1"/>
    </source>
</evidence>
<evidence type="ECO:0000256" key="8">
    <source>
        <dbReference type="SAM" id="MobiDB-lite"/>
    </source>
</evidence>
<evidence type="ECO:0000256" key="4">
    <source>
        <dbReference type="ARBA" id="ARBA00022771"/>
    </source>
</evidence>
<keyword evidence="2" id="KW-0479">Metal-binding</keyword>
<dbReference type="PANTHER" id="PTHR40626">
    <property type="entry name" value="MIP31509P"/>
    <property type="match status" value="1"/>
</dbReference>
<organism evidence="10 11">
    <name type="scientific">Zasmidium cellare</name>
    <name type="common">Wine cellar mold</name>
    <name type="synonym">Racodium cellare</name>
    <dbReference type="NCBI Taxonomy" id="395010"/>
    <lineage>
        <taxon>Eukaryota</taxon>
        <taxon>Fungi</taxon>
        <taxon>Dikarya</taxon>
        <taxon>Ascomycota</taxon>
        <taxon>Pezizomycotina</taxon>
        <taxon>Dothideomycetes</taxon>
        <taxon>Dothideomycetidae</taxon>
        <taxon>Mycosphaerellales</taxon>
        <taxon>Mycosphaerellaceae</taxon>
        <taxon>Zasmidium</taxon>
    </lineage>
</organism>
<dbReference type="SUPFAM" id="SSF57667">
    <property type="entry name" value="beta-beta-alpha zinc fingers"/>
    <property type="match status" value="1"/>
</dbReference>
<feature type="compositionally biased region" description="Polar residues" evidence="8">
    <location>
        <begin position="111"/>
        <end position="126"/>
    </location>
</feature>
<feature type="compositionally biased region" description="Polar residues" evidence="8">
    <location>
        <begin position="227"/>
        <end position="251"/>
    </location>
</feature>
<gene>
    <name evidence="10" type="ORF">PRZ48_005722</name>
</gene>
<keyword evidence="6" id="KW-0539">Nucleus</keyword>
<dbReference type="InterPro" id="IPR013087">
    <property type="entry name" value="Znf_C2H2_type"/>
</dbReference>
<dbReference type="Pfam" id="PF04082">
    <property type="entry name" value="Fungal_trans"/>
    <property type="match status" value="1"/>
</dbReference>
<proteinExistence type="predicted"/>
<feature type="region of interest" description="Disordered" evidence="8">
    <location>
        <begin position="83"/>
        <end position="136"/>
    </location>
</feature>
<dbReference type="Pfam" id="PF00096">
    <property type="entry name" value="zf-C2H2"/>
    <property type="match status" value="1"/>
</dbReference>
<accession>A0ABR0ELB2</accession>
<comment type="subcellular location">
    <subcellularLocation>
        <location evidence="1">Nucleus</location>
    </subcellularLocation>
</comment>
<keyword evidence="3" id="KW-0677">Repeat</keyword>
<evidence type="ECO:0000259" key="9">
    <source>
        <dbReference type="PROSITE" id="PS50157"/>
    </source>
</evidence>
<dbReference type="EMBL" id="JAXOVC010000004">
    <property type="protein sequence ID" value="KAK4502297.1"/>
    <property type="molecule type" value="Genomic_DNA"/>
</dbReference>
<dbReference type="InterPro" id="IPR036236">
    <property type="entry name" value="Znf_C2H2_sf"/>
</dbReference>
<protein>
    <recommendedName>
        <fullName evidence="9">C2H2-type domain-containing protein</fullName>
    </recommendedName>
</protein>
<evidence type="ECO:0000256" key="3">
    <source>
        <dbReference type="ARBA" id="ARBA00022737"/>
    </source>
</evidence>
<dbReference type="InterPro" id="IPR007219">
    <property type="entry name" value="XnlR_reg_dom"/>
</dbReference>
<evidence type="ECO:0000256" key="1">
    <source>
        <dbReference type="ARBA" id="ARBA00004123"/>
    </source>
</evidence>
<evidence type="ECO:0000313" key="11">
    <source>
        <dbReference type="Proteomes" id="UP001305779"/>
    </source>
</evidence>
<keyword evidence="5" id="KW-0862">Zinc</keyword>
<keyword evidence="11" id="KW-1185">Reference proteome</keyword>